<comment type="caution">
    <text evidence="1">The sequence shown here is derived from an EMBL/GenBank/DDBJ whole genome shotgun (WGS) entry which is preliminary data.</text>
</comment>
<sequence>MNTEIDYQIFYSSIPSARSAVPHHHLVPCIMKLPVAMITPSLPCLTMHVADLVELCGQAESQTRQPLHVPCRNTRSRTPPQSIISPTTISTSWQNVFADRSGSRAILGDLGLALEVKDDSKTAIAGLVGGTRELCGHLRFCRRTLMPELIHSK</sequence>
<organism evidence="1 2">
    <name type="scientific">Elysia crispata</name>
    <name type="common">lettuce slug</name>
    <dbReference type="NCBI Taxonomy" id="231223"/>
    <lineage>
        <taxon>Eukaryota</taxon>
        <taxon>Metazoa</taxon>
        <taxon>Spiralia</taxon>
        <taxon>Lophotrochozoa</taxon>
        <taxon>Mollusca</taxon>
        <taxon>Gastropoda</taxon>
        <taxon>Heterobranchia</taxon>
        <taxon>Euthyneura</taxon>
        <taxon>Panpulmonata</taxon>
        <taxon>Sacoglossa</taxon>
        <taxon>Placobranchoidea</taxon>
        <taxon>Plakobranchidae</taxon>
        <taxon>Elysia</taxon>
    </lineage>
</organism>
<dbReference type="Proteomes" id="UP001283361">
    <property type="component" value="Unassembled WGS sequence"/>
</dbReference>
<name>A0AAE1D1C6_9GAST</name>
<gene>
    <name evidence="1" type="ORF">RRG08_049150</name>
</gene>
<accession>A0AAE1D1C6</accession>
<dbReference type="AlphaFoldDB" id="A0AAE1D1C6"/>
<dbReference type="EMBL" id="JAWDGP010005934">
    <property type="protein sequence ID" value="KAK3749636.1"/>
    <property type="molecule type" value="Genomic_DNA"/>
</dbReference>
<protein>
    <submittedName>
        <fullName evidence="1">Uncharacterized protein</fullName>
    </submittedName>
</protein>
<proteinExistence type="predicted"/>
<reference evidence="1" key="1">
    <citation type="journal article" date="2023" name="G3 (Bethesda)">
        <title>A reference genome for the long-term kleptoplast-retaining sea slug Elysia crispata morphotype clarki.</title>
        <authorList>
            <person name="Eastman K.E."/>
            <person name="Pendleton A.L."/>
            <person name="Shaikh M.A."/>
            <person name="Suttiyut T."/>
            <person name="Ogas R."/>
            <person name="Tomko P."/>
            <person name="Gavelis G."/>
            <person name="Widhalm J.R."/>
            <person name="Wisecaver J.H."/>
        </authorList>
    </citation>
    <scope>NUCLEOTIDE SEQUENCE</scope>
    <source>
        <strain evidence="1">ECLA1</strain>
    </source>
</reference>
<evidence type="ECO:0000313" key="2">
    <source>
        <dbReference type="Proteomes" id="UP001283361"/>
    </source>
</evidence>
<evidence type="ECO:0000313" key="1">
    <source>
        <dbReference type="EMBL" id="KAK3749636.1"/>
    </source>
</evidence>
<keyword evidence="2" id="KW-1185">Reference proteome</keyword>